<sequence>MNDLNTRAKEHKRVVLKSELIIISAEELKGLYRKLRDYEDQIQSYQQEKRFFLKMLSNQS</sequence>
<reference evidence="2" key="1">
    <citation type="submission" date="2019-08" db="EMBL/GenBank/DDBJ databases">
        <authorList>
            <person name="Kucharzyk K."/>
            <person name="Murdoch R.W."/>
            <person name="Higgins S."/>
            <person name="Loffler F."/>
        </authorList>
    </citation>
    <scope>NUCLEOTIDE SEQUENCE</scope>
</reference>
<feature type="coiled-coil region" evidence="1">
    <location>
        <begin position="28"/>
        <end position="55"/>
    </location>
</feature>
<protein>
    <submittedName>
        <fullName evidence="2">Uncharacterized protein</fullName>
    </submittedName>
</protein>
<proteinExistence type="predicted"/>
<comment type="caution">
    <text evidence="2">The sequence shown here is derived from an EMBL/GenBank/DDBJ whole genome shotgun (WGS) entry which is preliminary data.</text>
</comment>
<name>A0A645FQ37_9ZZZZ</name>
<evidence type="ECO:0000256" key="1">
    <source>
        <dbReference type="SAM" id="Coils"/>
    </source>
</evidence>
<dbReference type="AlphaFoldDB" id="A0A645FQ37"/>
<accession>A0A645FQ37</accession>
<evidence type="ECO:0000313" key="2">
    <source>
        <dbReference type="EMBL" id="MPN15479.1"/>
    </source>
</evidence>
<gene>
    <name evidence="2" type="ORF">SDC9_162813</name>
</gene>
<organism evidence="2">
    <name type="scientific">bioreactor metagenome</name>
    <dbReference type="NCBI Taxonomy" id="1076179"/>
    <lineage>
        <taxon>unclassified sequences</taxon>
        <taxon>metagenomes</taxon>
        <taxon>ecological metagenomes</taxon>
    </lineage>
</organism>
<keyword evidence="1" id="KW-0175">Coiled coil</keyword>
<dbReference type="EMBL" id="VSSQ01062261">
    <property type="protein sequence ID" value="MPN15479.1"/>
    <property type="molecule type" value="Genomic_DNA"/>
</dbReference>